<dbReference type="GeneID" id="121232316"/>
<evidence type="ECO:0000256" key="2">
    <source>
        <dbReference type="PROSITE-ProRule" id="PRU00708"/>
    </source>
</evidence>
<organism evidence="3 4">
    <name type="scientific">Gossypium hirsutum</name>
    <name type="common">Upland cotton</name>
    <name type="synonym">Gossypium mexicanum</name>
    <dbReference type="NCBI Taxonomy" id="3635"/>
    <lineage>
        <taxon>Eukaryota</taxon>
        <taxon>Viridiplantae</taxon>
        <taxon>Streptophyta</taxon>
        <taxon>Embryophyta</taxon>
        <taxon>Tracheophyta</taxon>
        <taxon>Spermatophyta</taxon>
        <taxon>Magnoliopsida</taxon>
        <taxon>eudicotyledons</taxon>
        <taxon>Gunneridae</taxon>
        <taxon>Pentapetalae</taxon>
        <taxon>rosids</taxon>
        <taxon>malvids</taxon>
        <taxon>Malvales</taxon>
        <taxon>Malvaceae</taxon>
        <taxon>Malvoideae</taxon>
        <taxon>Gossypium</taxon>
    </lineage>
</organism>
<sequence length="248" mass="27508">MRDLVSWTAMITAYEQAEQPDKALLLFQYMQLHGVLSDSVTIVSVASAYVSVGNAIIAMYAKCGNVSLPRLVFDLMEERHVISWNSIILGYSQNGQASEALFLSEVMLDSEAFTNPVTKLIMVSAYLDTATRLFNDIPPTERNITSWNVLISGYDMHGYGKEALNLFSQMQQTGIKPDHITFTSLLSACGHAGLIDEGRKCFAEMKKHSESLRVKHYACMVDILGRAGLLNQAFDMVQQITIPKNDGV</sequence>
<dbReference type="NCBIfam" id="TIGR00756">
    <property type="entry name" value="PPR"/>
    <property type="match status" value="3"/>
</dbReference>
<dbReference type="RefSeq" id="XP_040973995.1">
    <property type="nucleotide sequence ID" value="XM_041118061.1"/>
</dbReference>
<reference evidence="4" key="2">
    <citation type="submission" date="2025-08" db="UniProtKB">
        <authorList>
            <consortium name="RefSeq"/>
        </authorList>
    </citation>
    <scope>IDENTIFICATION</scope>
</reference>
<dbReference type="Pfam" id="PF13041">
    <property type="entry name" value="PPR_2"/>
    <property type="match status" value="2"/>
</dbReference>
<feature type="repeat" description="PPR" evidence="2">
    <location>
        <begin position="143"/>
        <end position="177"/>
    </location>
</feature>
<evidence type="ECO:0000256" key="1">
    <source>
        <dbReference type="ARBA" id="ARBA00022737"/>
    </source>
</evidence>
<name>A0ABM3C3W8_GOSHI</name>
<dbReference type="Proteomes" id="UP000818029">
    <property type="component" value="Chromosome A07"/>
</dbReference>
<gene>
    <name evidence="4" type="primary">LOC121232316</name>
</gene>
<dbReference type="Gene3D" id="1.25.40.10">
    <property type="entry name" value="Tetratricopeptide repeat domain"/>
    <property type="match status" value="3"/>
</dbReference>
<keyword evidence="3" id="KW-1185">Reference proteome</keyword>
<dbReference type="PANTHER" id="PTHR47926:SF500">
    <property type="entry name" value="REPEAT-CONTAINING PROTEIN, PUTATIVE-RELATED"/>
    <property type="match status" value="1"/>
</dbReference>
<evidence type="ECO:0000313" key="4">
    <source>
        <dbReference type="RefSeq" id="XP_040973995.1"/>
    </source>
</evidence>
<dbReference type="PANTHER" id="PTHR47926">
    <property type="entry name" value="PENTATRICOPEPTIDE REPEAT-CONTAINING PROTEIN"/>
    <property type="match status" value="1"/>
</dbReference>
<feature type="repeat" description="PPR" evidence="2">
    <location>
        <begin position="178"/>
        <end position="212"/>
    </location>
</feature>
<feature type="repeat" description="PPR" evidence="2">
    <location>
        <begin position="3"/>
        <end position="37"/>
    </location>
</feature>
<dbReference type="InterPro" id="IPR002885">
    <property type="entry name" value="PPR_rpt"/>
</dbReference>
<dbReference type="InterPro" id="IPR046960">
    <property type="entry name" value="PPR_At4g14850-like_plant"/>
</dbReference>
<reference evidence="3" key="1">
    <citation type="journal article" date="2020" name="Nat. Genet.">
        <title>Genomic diversifications of five Gossypium allopolyploid species and their impact on cotton improvement.</title>
        <authorList>
            <person name="Chen Z.J."/>
            <person name="Sreedasyam A."/>
            <person name="Ando A."/>
            <person name="Song Q."/>
            <person name="De Santiago L.M."/>
            <person name="Hulse-Kemp A.M."/>
            <person name="Ding M."/>
            <person name="Ye W."/>
            <person name="Kirkbride R.C."/>
            <person name="Jenkins J."/>
            <person name="Plott C."/>
            <person name="Lovell J."/>
            <person name="Lin Y.M."/>
            <person name="Vaughn R."/>
            <person name="Liu B."/>
            <person name="Simpson S."/>
            <person name="Scheffler B.E."/>
            <person name="Wen L."/>
            <person name="Saski C.A."/>
            <person name="Grover C.E."/>
            <person name="Hu G."/>
            <person name="Conover J.L."/>
            <person name="Carlson J.W."/>
            <person name="Shu S."/>
            <person name="Boston L.B."/>
            <person name="Williams M."/>
            <person name="Peterson D.G."/>
            <person name="McGee K."/>
            <person name="Jones D.C."/>
            <person name="Wendel J.F."/>
            <person name="Stelly D.M."/>
            <person name="Grimwood J."/>
            <person name="Schmutz J."/>
        </authorList>
    </citation>
    <scope>NUCLEOTIDE SEQUENCE [LARGE SCALE GENOMIC DNA]</scope>
    <source>
        <strain evidence="3">cv. TM-1</strain>
    </source>
</reference>
<dbReference type="PROSITE" id="PS51375">
    <property type="entry name" value="PPR"/>
    <property type="match status" value="3"/>
</dbReference>
<keyword evidence="1" id="KW-0677">Repeat</keyword>
<accession>A0ABM3C3W8</accession>
<proteinExistence type="predicted"/>
<dbReference type="InterPro" id="IPR011990">
    <property type="entry name" value="TPR-like_helical_dom_sf"/>
</dbReference>
<dbReference type="Pfam" id="PF01535">
    <property type="entry name" value="PPR"/>
    <property type="match status" value="2"/>
</dbReference>
<protein>
    <submittedName>
        <fullName evidence="4">Pentatricopeptide repeat-containing protein At5g27110-like</fullName>
    </submittedName>
</protein>
<evidence type="ECO:0000313" key="3">
    <source>
        <dbReference type="Proteomes" id="UP000818029"/>
    </source>
</evidence>